<organism evidence="4 5">
    <name type="scientific">Tilletiaria anomala (strain ATCC 24038 / CBS 436.72 / UBC 951)</name>
    <dbReference type="NCBI Taxonomy" id="1037660"/>
    <lineage>
        <taxon>Eukaryota</taxon>
        <taxon>Fungi</taxon>
        <taxon>Dikarya</taxon>
        <taxon>Basidiomycota</taxon>
        <taxon>Ustilaginomycotina</taxon>
        <taxon>Exobasidiomycetes</taxon>
        <taxon>Georgefischeriales</taxon>
        <taxon>Tilletiariaceae</taxon>
        <taxon>Tilletiaria</taxon>
    </lineage>
</organism>
<dbReference type="EMBL" id="JMSN01000119">
    <property type="protein sequence ID" value="KDN38385.1"/>
    <property type="molecule type" value="Genomic_DNA"/>
</dbReference>
<evidence type="ECO:0000256" key="2">
    <source>
        <dbReference type="SAM" id="Phobius"/>
    </source>
</evidence>
<proteinExistence type="inferred from homology"/>
<gene>
    <name evidence="4" type="ORF">K437DRAFT_281040</name>
</gene>
<dbReference type="HOGENOM" id="CLU_031002_0_2_1"/>
<evidence type="ECO:0000313" key="5">
    <source>
        <dbReference type="Proteomes" id="UP000027361"/>
    </source>
</evidence>
<dbReference type="GO" id="GO:0005886">
    <property type="term" value="C:plasma membrane"/>
    <property type="evidence" value="ECO:0007669"/>
    <property type="project" value="TreeGrafter"/>
</dbReference>
<keyword evidence="2" id="KW-1133">Transmembrane helix</keyword>
<dbReference type="Gene3D" id="3.40.50.720">
    <property type="entry name" value="NAD(P)-binding Rossmann-like Domain"/>
    <property type="match status" value="1"/>
</dbReference>
<accession>A0A066VIK3</accession>
<dbReference type="GO" id="GO:0005811">
    <property type="term" value="C:lipid droplet"/>
    <property type="evidence" value="ECO:0007669"/>
    <property type="project" value="TreeGrafter"/>
</dbReference>
<feature type="transmembrane region" description="Helical" evidence="2">
    <location>
        <begin position="286"/>
        <end position="306"/>
    </location>
</feature>
<dbReference type="OrthoDB" id="10268090at2759"/>
<dbReference type="Pfam" id="PF03435">
    <property type="entry name" value="Sacchrp_dh_NADP"/>
    <property type="match status" value="1"/>
</dbReference>
<dbReference type="GO" id="GO:0005739">
    <property type="term" value="C:mitochondrion"/>
    <property type="evidence" value="ECO:0007669"/>
    <property type="project" value="TreeGrafter"/>
</dbReference>
<dbReference type="GeneID" id="25266922"/>
<dbReference type="SUPFAM" id="SSF51735">
    <property type="entry name" value="NAD(P)-binding Rossmann-fold domains"/>
    <property type="match status" value="1"/>
</dbReference>
<dbReference type="InterPro" id="IPR051276">
    <property type="entry name" value="Saccharopine_DH-like_oxidrdct"/>
</dbReference>
<comment type="similarity">
    <text evidence="1">Belongs to the saccharopine dehydrogenase family.</text>
</comment>
<evidence type="ECO:0000313" key="4">
    <source>
        <dbReference type="EMBL" id="KDN38385.1"/>
    </source>
</evidence>
<dbReference type="InParanoid" id="A0A066VIK3"/>
<dbReference type="Proteomes" id="UP000027361">
    <property type="component" value="Unassembled WGS sequence"/>
</dbReference>
<keyword evidence="5" id="KW-1185">Reference proteome</keyword>
<dbReference type="GO" id="GO:0009247">
    <property type="term" value="P:glycolipid biosynthetic process"/>
    <property type="evidence" value="ECO:0007669"/>
    <property type="project" value="TreeGrafter"/>
</dbReference>
<keyword evidence="2" id="KW-0812">Transmembrane</keyword>
<dbReference type="RefSeq" id="XP_013240698.1">
    <property type="nucleotide sequence ID" value="XM_013385244.1"/>
</dbReference>
<name>A0A066VIK3_TILAU</name>
<sequence>MSNEIVDIVVFGATAVTGKHTVRYLLSHRERSTFTFAIAGRSSNKLSALRAELSIPDCVPTIVADSFDADSIAAMVAKAKVVINLAGPYNVFNARGIVAECVKQGKAYTDLTGESGFYKKVIDEFHDQAKQNGVPIVMSCGFDSTPSDMGTFLAVQHLKSQAPASRITDVTTAVRISSTIGKGTLMSGVDMVTQSKRENEDTTWQLKSVRPDEFSPIDSKRPMPWGPVIKAPHGTRAGALAFFPLACHNHRVVSRTWGLLETELKGNKEAYGDAFQYAEGIVMPNATVAAIVTIFVKTFLLFQIWFPPVRRMQNSSKM</sequence>
<dbReference type="AlphaFoldDB" id="A0A066VIK3"/>
<dbReference type="InterPro" id="IPR036291">
    <property type="entry name" value="NAD(P)-bd_dom_sf"/>
</dbReference>
<evidence type="ECO:0000259" key="3">
    <source>
        <dbReference type="Pfam" id="PF03435"/>
    </source>
</evidence>
<dbReference type="InterPro" id="IPR005097">
    <property type="entry name" value="Sacchrp_dh_NADP-bd"/>
</dbReference>
<comment type="caution">
    <text evidence="4">The sequence shown here is derived from an EMBL/GenBank/DDBJ whole genome shotgun (WGS) entry which is preliminary data.</text>
</comment>
<keyword evidence="2" id="KW-0472">Membrane</keyword>
<dbReference type="OMA" id="VEWKATV"/>
<dbReference type="PANTHER" id="PTHR12286">
    <property type="entry name" value="SACCHAROPINE DEHYDROGENASE-LIKE OXIDOREDUCTASE"/>
    <property type="match status" value="1"/>
</dbReference>
<evidence type="ECO:0000256" key="1">
    <source>
        <dbReference type="ARBA" id="ARBA00038048"/>
    </source>
</evidence>
<feature type="domain" description="Saccharopine dehydrogenase NADP binding" evidence="3">
    <location>
        <begin position="8"/>
        <end position="137"/>
    </location>
</feature>
<protein>
    <recommendedName>
        <fullName evidence="3">Saccharopine dehydrogenase NADP binding domain-containing protein</fullName>
    </recommendedName>
</protein>
<reference evidence="4 5" key="1">
    <citation type="submission" date="2014-05" db="EMBL/GenBank/DDBJ databases">
        <title>Draft genome sequence of a rare smut relative, Tilletiaria anomala UBC 951.</title>
        <authorList>
            <consortium name="DOE Joint Genome Institute"/>
            <person name="Toome M."/>
            <person name="Kuo A."/>
            <person name="Henrissat B."/>
            <person name="Lipzen A."/>
            <person name="Tritt A."/>
            <person name="Yoshinaga Y."/>
            <person name="Zane M."/>
            <person name="Barry K."/>
            <person name="Grigoriev I.V."/>
            <person name="Spatafora J.W."/>
            <person name="Aimea M.C."/>
        </authorList>
    </citation>
    <scope>NUCLEOTIDE SEQUENCE [LARGE SCALE GENOMIC DNA]</scope>
    <source>
        <strain evidence="4 5">UBC 951</strain>
    </source>
</reference>
<dbReference type="PANTHER" id="PTHR12286:SF5">
    <property type="entry name" value="SACCHAROPINE DEHYDROGENASE-LIKE OXIDOREDUCTASE"/>
    <property type="match status" value="1"/>
</dbReference>